<name>A0ABR7ISK1_9CLOT</name>
<dbReference type="RefSeq" id="WP_069987602.1">
    <property type="nucleotide sequence ID" value="NZ_JACOQK010000001.1"/>
</dbReference>
<sequence>MGKLLIINGSPRAPKSNSKQYVALFQKYWNGESSKVNITPKNHTEICEDMAHYTDVLLVFPLYVDSIPVTLHNFLKTLEQHPPKQKPRISMVVNCGFLEPEQNQIAVEMIKLFCKQQGYPFLSVLCIGGGEAILNTPFRFLVKRKIKQLVKSVASHQSLSFQVTMPISKETYLKASTKYWIRYGAKNGVTKEQMDTMEIETN</sequence>
<dbReference type="EMBL" id="JACOQK010000001">
    <property type="protein sequence ID" value="MBC5788119.1"/>
    <property type="molecule type" value="Genomic_DNA"/>
</dbReference>
<reference evidence="1 2" key="1">
    <citation type="submission" date="2020-08" db="EMBL/GenBank/DDBJ databases">
        <title>Genome public.</title>
        <authorList>
            <person name="Liu C."/>
            <person name="Sun Q."/>
        </authorList>
    </citation>
    <scope>NUCLEOTIDE SEQUENCE [LARGE SCALE GENOMIC DNA]</scope>
    <source>
        <strain evidence="1 2">NSJ-27</strain>
    </source>
</reference>
<dbReference type="InterPro" id="IPR029039">
    <property type="entry name" value="Flavoprotein-like_sf"/>
</dbReference>
<accession>A0ABR7ISK1</accession>
<dbReference type="Gene3D" id="3.40.50.360">
    <property type="match status" value="1"/>
</dbReference>
<keyword evidence="2" id="KW-1185">Reference proteome</keyword>
<gene>
    <name evidence="1" type="ORF">H8Z77_08825</name>
</gene>
<evidence type="ECO:0000313" key="2">
    <source>
        <dbReference type="Proteomes" id="UP000649151"/>
    </source>
</evidence>
<dbReference type="Proteomes" id="UP000649151">
    <property type="component" value="Unassembled WGS sequence"/>
</dbReference>
<proteinExistence type="predicted"/>
<protein>
    <submittedName>
        <fullName evidence="1">Uncharacterized protein</fullName>
    </submittedName>
</protein>
<comment type="caution">
    <text evidence="1">The sequence shown here is derived from an EMBL/GenBank/DDBJ whole genome shotgun (WGS) entry which is preliminary data.</text>
</comment>
<dbReference type="SUPFAM" id="SSF52218">
    <property type="entry name" value="Flavoproteins"/>
    <property type="match status" value="1"/>
</dbReference>
<organism evidence="1 2">
    <name type="scientific">Clostridium facile</name>
    <dbReference type="NCBI Taxonomy" id="2763035"/>
    <lineage>
        <taxon>Bacteria</taxon>
        <taxon>Bacillati</taxon>
        <taxon>Bacillota</taxon>
        <taxon>Clostridia</taxon>
        <taxon>Eubacteriales</taxon>
        <taxon>Clostridiaceae</taxon>
        <taxon>Clostridium</taxon>
    </lineage>
</organism>
<evidence type="ECO:0000313" key="1">
    <source>
        <dbReference type="EMBL" id="MBC5788119.1"/>
    </source>
</evidence>